<dbReference type="GO" id="GO:0046491">
    <property type="term" value="P:L-methylmalonyl-CoA metabolic process"/>
    <property type="evidence" value="ECO:0007669"/>
    <property type="project" value="TreeGrafter"/>
</dbReference>
<evidence type="ECO:0000259" key="2">
    <source>
        <dbReference type="PROSITE" id="PS51819"/>
    </source>
</evidence>
<dbReference type="Proteomes" id="UP000295270">
    <property type="component" value="Unassembled WGS sequence"/>
</dbReference>
<dbReference type="OrthoDB" id="9795618at2"/>
<dbReference type="EMBL" id="SLWA01000006">
    <property type="protein sequence ID" value="TCN55630.1"/>
    <property type="molecule type" value="Genomic_DNA"/>
</dbReference>
<dbReference type="PROSITE" id="PS51819">
    <property type="entry name" value="VOC"/>
    <property type="match status" value="1"/>
</dbReference>
<organism evidence="4 6">
    <name type="scientific">Flavobacterium circumlabens</name>
    <dbReference type="NCBI Taxonomy" id="2133765"/>
    <lineage>
        <taxon>Bacteria</taxon>
        <taxon>Pseudomonadati</taxon>
        <taxon>Bacteroidota</taxon>
        <taxon>Flavobacteriia</taxon>
        <taxon>Flavobacteriales</taxon>
        <taxon>Flavobacteriaceae</taxon>
        <taxon>Flavobacterium</taxon>
    </lineage>
</organism>
<feature type="domain" description="VOC" evidence="2">
    <location>
        <begin position="15"/>
        <end position="147"/>
    </location>
</feature>
<dbReference type="Pfam" id="PF00903">
    <property type="entry name" value="Glyoxalase"/>
    <property type="match status" value="1"/>
</dbReference>
<dbReference type="RefSeq" id="WP_132036913.1">
    <property type="nucleotide sequence ID" value="NZ_QWDN01000006.1"/>
</dbReference>
<dbReference type="InterPro" id="IPR029068">
    <property type="entry name" value="Glyas_Bleomycin-R_OHBP_Dase"/>
</dbReference>
<dbReference type="PANTHER" id="PTHR43048">
    <property type="entry name" value="METHYLMALONYL-COA EPIMERASE"/>
    <property type="match status" value="1"/>
</dbReference>
<dbReference type="EMBL" id="QWDN01000006">
    <property type="protein sequence ID" value="TEB42970.1"/>
    <property type="molecule type" value="Genomic_DNA"/>
</dbReference>
<accession>A0A4Y7U980</accession>
<reference evidence="4 6" key="2">
    <citation type="journal article" date="2018" name="Syst. Appl. Microbiol.">
        <title>Flavobacterium circumlabens sp. nov. and Flavobacterium cupreum sp. nov., two psychrotrophic species isolated from Antarctic environmental samples.</title>
        <authorList>
            <person name="Kralova S."/>
            <person name="Busse H.J."/>
            <person name="Svec P."/>
            <person name="Maslanova I."/>
            <person name="Stankova E."/>
            <person name="Bartak M."/>
            <person name="Sedlacek I."/>
        </authorList>
    </citation>
    <scope>NUCLEOTIDE SEQUENCE [LARGE SCALE GENOMIC DNA]</scope>
    <source>
        <strain evidence="4 6">CCM 8828</strain>
    </source>
</reference>
<evidence type="ECO:0000313" key="5">
    <source>
        <dbReference type="Proteomes" id="UP000295270"/>
    </source>
</evidence>
<comment type="caution">
    <text evidence="4">The sequence shown here is derived from an EMBL/GenBank/DDBJ whole genome shotgun (WGS) entry which is preliminary data.</text>
</comment>
<name>A0A4Y7U980_9FLAO</name>
<dbReference type="Proteomes" id="UP000298340">
    <property type="component" value="Unassembled WGS sequence"/>
</dbReference>
<protein>
    <submittedName>
        <fullName evidence="3">Catechol 2,3-dioxygenase-like lactoylglutathione lyase family enzyme</fullName>
    </submittedName>
    <submittedName>
        <fullName evidence="4">VOC family protein</fullName>
    </submittedName>
</protein>
<evidence type="ECO:0000313" key="6">
    <source>
        <dbReference type="Proteomes" id="UP000298340"/>
    </source>
</evidence>
<dbReference type="PANTHER" id="PTHR43048:SF3">
    <property type="entry name" value="METHYLMALONYL-COA EPIMERASE, MITOCHONDRIAL"/>
    <property type="match status" value="1"/>
</dbReference>
<evidence type="ECO:0000313" key="4">
    <source>
        <dbReference type="EMBL" id="TEB42970.1"/>
    </source>
</evidence>
<dbReference type="InterPro" id="IPR004360">
    <property type="entry name" value="Glyas_Fos-R_dOase_dom"/>
</dbReference>
<keyword evidence="1" id="KW-0479">Metal-binding</keyword>
<sequence length="153" mass="16922">METTSLNKNGLASFSLYNVAFTVADLDQSIAWYKSIFGFELVSRVTFTIPAGSAETAIIKAGELRLELLQVPNAKRIEELFAEAPHHLTPIGNKSIVLQVDDLAVASQELEEKGVTFVWRELYIAGDKMLCTMIQDVDGNKINIFQTDTIIGQ</sequence>
<reference evidence="3 5" key="1">
    <citation type="journal article" date="2015" name="Stand. Genomic Sci.">
        <title>Genomic Encyclopedia of Bacterial and Archaeal Type Strains, Phase III: the genomes of soil and plant-associated and newly described type strains.</title>
        <authorList>
            <person name="Whitman W.B."/>
            <person name="Woyke T."/>
            <person name="Klenk H.P."/>
            <person name="Zhou Y."/>
            <person name="Lilburn T.G."/>
            <person name="Beck B.J."/>
            <person name="De Vos P."/>
            <person name="Vandamme P."/>
            <person name="Eisen J.A."/>
            <person name="Garrity G."/>
            <person name="Hugenholtz P."/>
            <person name="Kyrpides N.C."/>
        </authorList>
    </citation>
    <scope>NUCLEOTIDE SEQUENCE [LARGE SCALE GENOMIC DNA]</scope>
    <source>
        <strain evidence="3 5">P5626</strain>
    </source>
</reference>
<reference evidence="3" key="3">
    <citation type="submission" date="2019-03" db="EMBL/GenBank/DDBJ databases">
        <authorList>
            <person name="Whitman W."/>
            <person name="Huntemann M."/>
            <person name="Clum A."/>
            <person name="Pillay M."/>
            <person name="Palaniappan K."/>
            <person name="Varghese N."/>
            <person name="Mikhailova N."/>
            <person name="Stamatis D."/>
            <person name="Reddy T."/>
            <person name="Daum C."/>
            <person name="Shapiro N."/>
            <person name="Ivanova N."/>
            <person name="Kyrpides N."/>
            <person name="Woyke T."/>
        </authorList>
    </citation>
    <scope>NUCLEOTIDE SEQUENCE</scope>
    <source>
        <strain evidence="3">P5626</strain>
    </source>
</reference>
<dbReference type="Gene3D" id="3.10.180.10">
    <property type="entry name" value="2,3-Dihydroxybiphenyl 1,2-Dioxygenase, domain 1"/>
    <property type="match status" value="1"/>
</dbReference>
<dbReference type="GO" id="GO:0046872">
    <property type="term" value="F:metal ion binding"/>
    <property type="evidence" value="ECO:0007669"/>
    <property type="project" value="UniProtKB-KW"/>
</dbReference>
<proteinExistence type="predicted"/>
<keyword evidence="5" id="KW-1185">Reference proteome</keyword>
<gene>
    <name evidence="4" type="ORF">D0809_16140</name>
    <name evidence="3" type="ORF">EV142_106322</name>
</gene>
<evidence type="ECO:0000313" key="3">
    <source>
        <dbReference type="EMBL" id="TCN55630.1"/>
    </source>
</evidence>
<dbReference type="SUPFAM" id="SSF54593">
    <property type="entry name" value="Glyoxalase/Bleomycin resistance protein/Dihydroxybiphenyl dioxygenase"/>
    <property type="match status" value="1"/>
</dbReference>
<dbReference type="AlphaFoldDB" id="A0A4Y7U980"/>
<dbReference type="InterPro" id="IPR051785">
    <property type="entry name" value="MMCE/EMCE_epimerase"/>
</dbReference>
<dbReference type="GO" id="GO:0004493">
    <property type="term" value="F:methylmalonyl-CoA epimerase activity"/>
    <property type="evidence" value="ECO:0007669"/>
    <property type="project" value="TreeGrafter"/>
</dbReference>
<evidence type="ECO:0000256" key="1">
    <source>
        <dbReference type="ARBA" id="ARBA00022723"/>
    </source>
</evidence>
<dbReference type="InterPro" id="IPR037523">
    <property type="entry name" value="VOC_core"/>
</dbReference>